<dbReference type="EMBL" id="CP017675">
    <property type="protein sequence ID" value="APB32841.1"/>
    <property type="molecule type" value="Genomic_DNA"/>
</dbReference>
<name>A0A1J0AAB4_9CYAN</name>
<dbReference type="STRING" id="1188229.GlitD10_0528"/>
<sequence length="29" mass="3482">MLTGIWRWQWGIMVPSGRHIIESEKQQTL</sequence>
<evidence type="ECO:0000313" key="1">
    <source>
        <dbReference type="EMBL" id="APB32841.1"/>
    </source>
</evidence>
<reference evidence="1 2" key="1">
    <citation type="submission" date="2016-10" db="EMBL/GenBank/DDBJ databases">
        <title>Description of Gloeomargarita lithophora gen. nov., sp. nov., a thylakoid-bearing basal-branching cyanobacterium with intracellular carbonates, and proposal for Gloeomargaritales ord. nov.</title>
        <authorList>
            <person name="Moreira D."/>
            <person name="Tavera R."/>
            <person name="Benzerara K."/>
            <person name="Skouri-Panet F."/>
            <person name="Couradeau E."/>
            <person name="Gerard E."/>
            <person name="Loussert C."/>
            <person name="Novelo E."/>
            <person name="Zivanovic Y."/>
            <person name="Lopez-Garcia P."/>
        </authorList>
    </citation>
    <scope>NUCLEOTIDE SEQUENCE [LARGE SCALE GENOMIC DNA]</scope>
    <source>
        <strain evidence="1 2">D10</strain>
    </source>
</reference>
<accession>A0A1J0AAB4</accession>
<gene>
    <name evidence="1" type="ORF">GlitD10_0528</name>
</gene>
<dbReference type="Proteomes" id="UP000180235">
    <property type="component" value="Chromosome"/>
</dbReference>
<protein>
    <submittedName>
        <fullName evidence="1">Uncharacterized protein</fullName>
    </submittedName>
</protein>
<organism evidence="1 2">
    <name type="scientific">Gloeomargarita lithophora Alchichica-D10</name>
    <dbReference type="NCBI Taxonomy" id="1188229"/>
    <lineage>
        <taxon>Bacteria</taxon>
        <taxon>Bacillati</taxon>
        <taxon>Cyanobacteriota</taxon>
        <taxon>Cyanophyceae</taxon>
        <taxon>Gloeomargaritales</taxon>
        <taxon>Gloeomargaritaceae</taxon>
        <taxon>Gloeomargarita</taxon>
    </lineage>
</organism>
<proteinExistence type="predicted"/>
<evidence type="ECO:0000313" key="2">
    <source>
        <dbReference type="Proteomes" id="UP000180235"/>
    </source>
</evidence>
<keyword evidence="2" id="KW-1185">Reference proteome</keyword>
<dbReference type="AlphaFoldDB" id="A0A1J0AAB4"/>
<dbReference type="KEGG" id="glt:GlitD10_0528"/>
<feature type="non-terminal residue" evidence="1">
    <location>
        <position position="29"/>
    </location>
</feature>